<dbReference type="AlphaFoldDB" id="A0A1F4XTS8"/>
<dbReference type="GO" id="GO:0006302">
    <property type="term" value="P:double-strand break repair"/>
    <property type="evidence" value="ECO:0007669"/>
    <property type="project" value="TreeGrafter"/>
</dbReference>
<evidence type="ECO:0000313" key="3">
    <source>
        <dbReference type="EMBL" id="OGC85122.1"/>
    </source>
</evidence>
<dbReference type="GO" id="GO:0000731">
    <property type="term" value="P:DNA synthesis involved in DNA repair"/>
    <property type="evidence" value="ECO:0007669"/>
    <property type="project" value="TreeGrafter"/>
</dbReference>
<accession>A0A1F4XTS8</accession>
<dbReference type="EMBL" id="MEWW01000003">
    <property type="protein sequence ID" value="OGC85122.1"/>
    <property type="molecule type" value="Genomic_DNA"/>
</dbReference>
<evidence type="ECO:0000259" key="2">
    <source>
        <dbReference type="Pfam" id="PF02463"/>
    </source>
</evidence>
<reference evidence="3 4" key="1">
    <citation type="journal article" date="2016" name="Nat. Commun.">
        <title>Thousands of microbial genomes shed light on interconnected biogeochemical processes in an aquifer system.</title>
        <authorList>
            <person name="Anantharaman K."/>
            <person name="Brown C.T."/>
            <person name="Hug L.A."/>
            <person name="Sharon I."/>
            <person name="Castelle C.J."/>
            <person name="Probst A.J."/>
            <person name="Thomas B.C."/>
            <person name="Singh A."/>
            <person name="Wilkins M.J."/>
            <person name="Karaoz U."/>
            <person name="Brodie E.L."/>
            <person name="Williams K.H."/>
            <person name="Hubbard S.S."/>
            <person name="Banfield J.F."/>
        </authorList>
    </citation>
    <scope>NUCLEOTIDE SEQUENCE [LARGE SCALE GENOMIC DNA]</scope>
</reference>
<sequence length="817" mass="90103">MIKVEKITIEEFRGIRSLQLELNNESYAICGPNGTGKSGVVDAVEFALTGSISRLTGKGRGALSVLKHGPHVDSRKAPEKACVTLEVSIATLGGKKATITRDVKSADIPIITPDEPAVRAAVEQFEKHPEFVLSRREIIKYVLAEPGERAQEVQAVLQLDELEKARVLLQKISNACTRETAPLMQDEQSAREALISAMDIAELTPDSILAAANEKRKVLGLPPLARLETTTSLKDGLESLAATAASRVPKEAARADIAKAIEATRALAGADIEKEIQAATEAITKLKENEASLENVTRESMLRHAIDLFDEHVCPVCATEWNPEHFRSIVRTQMERLEAAVKERAAAEKLLAPIIKKLETIQTNIKSAASYGPLFVPPIETATLNEYGVHLAEKASTLRKFLPLTGVLAALTPEVEGTAKALEALEEMGRAVEAIPDPNARDGARDFLVTADERLRAYRIAAAKYNAAKKKSATAKHTFEIFGVATNKALEDIYKQVEEQFRAFYRSLNQDESAFEATLTPLIGKLDFDVGFFGRGSFPPGAYHSEGHQDAMGLCLYLALMKHILGEGFTLAVLDDVLMSVDRAHRREVCHLLTKQFPQVQFVLTTHDPVWLRHMKTAGLIRGKAGVEFQSWDVDRGPTQWKDVDVWAEIDSHLSKNNVREAAGLLRHHMEYLAAEYCSELGGKVEYKGDNHYDLGELLPGAVSAMRDLLKKAKSAANSWDNKDLAKVIDERDKAFNAACEAAFGDQWQVNVVIHHNEWADLQKEDFKPVAEAFKALAARFECKKCKDLLYVTRSGYKKDCLRCSCATLSFSLVEKV</sequence>
<organism evidence="3 4">
    <name type="scientific">Candidatus Adlerbacteria bacterium RIFCSPHIGHO2_12_FULL_53_18</name>
    <dbReference type="NCBI Taxonomy" id="1797242"/>
    <lineage>
        <taxon>Bacteria</taxon>
        <taxon>Candidatus Adleribacteriota</taxon>
    </lineage>
</organism>
<dbReference type="SUPFAM" id="SSF75712">
    <property type="entry name" value="Rad50 coiled-coil Zn hook"/>
    <property type="match status" value="1"/>
</dbReference>
<dbReference type="Pfam" id="PF02463">
    <property type="entry name" value="SMC_N"/>
    <property type="match status" value="1"/>
</dbReference>
<dbReference type="Gene3D" id="3.40.50.300">
    <property type="entry name" value="P-loop containing nucleotide triphosphate hydrolases"/>
    <property type="match status" value="1"/>
</dbReference>
<dbReference type="Gene3D" id="1.10.287.510">
    <property type="entry name" value="Helix hairpin bin"/>
    <property type="match status" value="1"/>
</dbReference>
<comment type="caution">
    <text evidence="3">The sequence shown here is derived from an EMBL/GenBank/DDBJ whole genome shotgun (WGS) entry which is preliminary data.</text>
</comment>
<feature type="coiled-coil region" evidence="1">
    <location>
        <begin position="269"/>
        <end position="299"/>
    </location>
</feature>
<keyword evidence="1" id="KW-0175">Coiled coil</keyword>
<protein>
    <recommendedName>
        <fullName evidence="2">RecF/RecN/SMC N-terminal domain-containing protein</fullName>
    </recommendedName>
</protein>
<dbReference type="InterPro" id="IPR027417">
    <property type="entry name" value="P-loop_NTPase"/>
</dbReference>
<gene>
    <name evidence="3" type="ORF">A3F55_01730</name>
</gene>
<dbReference type="Proteomes" id="UP000178091">
    <property type="component" value="Unassembled WGS sequence"/>
</dbReference>
<proteinExistence type="predicted"/>
<feature type="domain" description="RecF/RecN/SMC N-terminal" evidence="2">
    <location>
        <begin position="4"/>
        <end position="617"/>
    </location>
</feature>
<dbReference type="InterPro" id="IPR003395">
    <property type="entry name" value="RecF/RecN/SMC_N"/>
</dbReference>
<dbReference type="PANTHER" id="PTHR32182">
    <property type="entry name" value="DNA REPLICATION AND REPAIR PROTEIN RECF"/>
    <property type="match status" value="1"/>
</dbReference>
<evidence type="ECO:0000256" key="1">
    <source>
        <dbReference type="SAM" id="Coils"/>
    </source>
</evidence>
<name>A0A1F4XTS8_9BACT</name>
<dbReference type="SUPFAM" id="SSF52540">
    <property type="entry name" value="P-loop containing nucleoside triphosphate hydrolases"/>
    <property type="match status" value="1"/>
</dbReference>
<dbReference type="PANTHER" id="PTHR32182:SF0">
    <property type="entry name" value="DNA REPLICATION AND REPAIR PROTEIN RECF"/>
    <property type="match status" value="1"/>
</dbReference>
<evidence type="ECO:0000313" key="4">
    <source>
        <dbReference type="Proteomes" id="UP000178091"/>
    </source>
</evidence>